<keyword evidence="4 6" id="KW-1133">Transmembrane helix</keyword>
<name>A0ABM0LW21_SACKO</name>
<dbReference type="RefSeq" id="XP_006811962.1">
    <property type="nucleotide sequence ID" value="XM_006811899.1"/>
</dbReference>
<sequence length="91" mass="10681">MWPLILASVRTYAPYVTFPFAVVVGIVGYNIEKFVRKNKQSPQVHRVLEERNDRQLDQQLGQEDATQVASLKDYKPKPEFKFEKTLRAERE</sequence>
<comment type="similarity">
    <text evidence="2">Belongs to the SMIM12 family.</text>
</comment>
<evidence type="ECO:0000256" key="2">
    <source>
        <dbReference type="ARBA" id="ARBA00007304"/>
    </source>
</evidence>
<keyword evidence="7" id="KW-1185">Reference proteome</keyword>
<reference evidence="8" key="1">
    <citation type="submission" date="2025-08" db="UniProtKB">
        <authorList>
            <consortium name="RefSeq"/>
        </authorList>
    </citation>
    <scope>IDENTIFICATION</scope>
    <source>
        <tissue evidence="8">Testes</tissue>
    </source>
</reference>
<dbReference type="GeneID" id="100376955"/>
<dbReference type="Proteomes" id="UP000694865">
    <property type="component" value="Unplaced"/>
</dbReference>
<dbReference type="Pfam" id="PF15990">
    <property type="entry name" value="UPF0767"/>
    <property type="match status" value="1"/>
</dbReference>
<evidence type="ECO:0000313" key="8">
    <source>
        <dbReference type="RefSeq" id="XP_006811962.1"/>
    </source>
</evidence>
<proteinExistence type="inferred from homology"/>
<evidence type="ECO:0000256" key="1">
    <source>
        <dbReference type="ARBA" id="ARBA00004167"/>
    </source>
</evidence>
<accession>A0ABM0LW21</accession>
<dbReference type="PANTHER" id="PTHR28599:SF1">
    <property type="entry name" value="SMALL INTEGRAL MEMBRANE PROTEIN 12"/>
    <property type="match status" value="1"/>
</dbReference>
<protein>
    <submittedName>
        <fullName evidence="8">Small integral membrane protein 12-like</fullName>
    </submittedName>
</protein>
<evidence type="ECO:0000256" key="4">
    <source>
        <dbReference type="ARBA" id="ARBA00022989"/>
    </source>
</evidence>
<gene>
    <name evidence="8" type="primary">LOC100376955</name>
</gene>
<evidence type="ECO:0000256" key="5">
    <source>
        <dbReference type="ARBA" id="ARBA00023136"/>
    </source>
</evidence>
<evidence type="ECO:0000313" key="7">
    <source>
        <dbReference type="Proteomes" id="UP000694865"/>
    </source>
</evidence>
<keyword evidence="3 6" id="KW-0812">Transmembrane</keyword>
<feature type="transmembrane region" description="Helical" evidence="6">
    <location>
        <begin position="12"/>
        <end position="31"/>
    </location>
</feature>
<evidence type="ECO:0000256" key="3">
    <source>
        <dbReference type="ARBA" id="ARBA00022692"/>
    </source>
</evidence>
<evidence type="ECO:0000256" key="6">
    <source>
        <dbReference type="SAM" id="Phobius"/>
    </source>
</evidence>
<dbReference type="PANTHER" id="PTHR28599">
    <property type="entry name" value="SMALL INTEGRAL MEMBRANE PROTEIN 12"/>
    <property type="match status" value="1"/>
</dbReference>
<dbReference type="InterPro" id="IPR031933">
    <property type="entry name" value="UPF0767"/>
</dbReference>
<comment type="subcellular location">
    <subcellularLocation>
        <location evidence="1">Membrane</location>
        <topology evidence="1">Single-pass membrane protein</topology>
    </subcellularLocation>
</comment>
<keyword evidence="5 6" id="KW-0472">Membrane</keyword>
<organism evidence="7 8">
    <name type="scientific">Saccoglossus kowalevskii</name>
    <name type="common">Acorn worm</name>
    <dbReference type="NCBI Taxonomy" id="10224"/>
    <lineage>
        <taxon>Eukaryota</taxon>
        <taxon>Metazoa</taxon>
        <taxon>Hemichordata</taxon>
        <taxon>Enteropneusta</taxon>
        <taxon>Harrimaniidae</taxon>
        <taxon>Saccoglossus</taxon>
    </lineage>
</organism>